<dbReference type="InterPro" id="IPR012349">
    <property type="entry name" value="Split_barrel_FMN-bd"/>
</dbReference>
<evidence type="ECO:0000313" key="1">
    <source>
        <dbReference type="EMBL" id="PSJ54941.1"/>
    </source>
</evidence>
<comment type="caution">
    <text evidence="1">The sequence shown here is derived from an EMBL/GenBank/DDBJ whole genome shotgun (WGS) entry which is preliminary data.</text>
</comment>
<dbReference type="Pfam" id="PF12900">
    <property type="entry name" value="Pyridox_ox_2"/>
    <property type="match status" value="1"/>
</dbReference>
<gene>
    <name evidence="1" type="ORF">C7I85_27245</name>
</gene>
<proteinExistence type="predicted"/>
<reference evidence="1 2" key="1">
    <citation type="submission" date="2018-03" db="EMBL/GenBank/DDBJ databases">
        <title>The draft genome of Mesorhizobium soli JCM 19897.</title>
        <authorList>
            <person name="Li L."/>
            <person name="Liu L."/>
            <person name="Liang L."/>
            <person name="Wang T."/>
            <person name="Zhang X."/>
        </authorList>
    </citation>
    <scope>NUCLEOTIDE SEQUENCE [LARGE SCALE GENOMIC DNA]</scope>
    <source>
        <strain evidence="1 2">JCM 19897</strain>
    </source>
</reference>
<dbReference type="EMBL" id="PXYL01000025">
    <property type="protein sequence ID" value="PSJ54941.1"/>
    <property type="molecule type" value="Genomic_DNA"/>
</dbReference>
<dbReference type="Gene3D" id="2.30.110.10">
    <property type="entry name" value="Electron Transport, Fmn-binding Protein, Chain A"/>
    <property type="match status" value="1"/>
</dbReference>
<accession>A0A2P7RXL2</accession>
<dbReference type="Proteomes" id="UP000240653">
    <property type="component" value="Unassembled WGS sequence"/>
</dbReference>
<dbReference type="InterPro" id="IPR024747">
    <property type="entry name" value="Pyridox_Oxase-rel"/>
</dbReference>
<dbReference type="AlphaFoldDB" id="A0A2P7RXL2"/>
<dbReference type="RefSeq" id="WP_106727147.1">
    <property type="nucleotide sequence ID" value="NZ_PXYL01000025.1"/>
</dbReference>
<organism evidence="1 2">
    <name type="scientific">Pseudaminobacter soli</name>
    <name type="common">ex Li et al. 2025</name>
    <dbReference type="NCBI Taxonomy" id="1295366"/>
    <lineage>
        <taxon>Bacteria</taxon>
        <taxon>Pseudomonadati</taxon>
        <taxon>Pseudomonadota</taxon>
        <taxon>Alphaproteobacteria</taxon>
        <taxon>Hyphomicrobiales</taxon>
        <taxon>Phyllobacteriaceae</taxon>
        <taxon>Pseudaminobacter</taxon>
    </lineage>
</organism>
<dbReference type="SUPFAM" id="SSF50475">
    <property type="entry name" value="FMN-binding split barrel"/>
    <property type="match status" value="1"/>
</dbReference>
<keyword evidence="2" id="KW-1185">Reference proteome</keyword>
<protein>
    <submittedName>
        <fullName evidence="1">Pyridoxamine 5'-phosphate oxidase family protein</fullName>
    </submittedName>
</protein>
<name>A0A2P7RXL2_9HYPH</name>
<evidence type="ECO:0000313" key="2">
    <source>
        <dbReference type="Proteomes" id="UP000240653"/>
    </source>
</evidence>
<dbReference type="OrthoDB" id="8137294at2"/>
<sequence length="147" mass="17136">MFVKEMTRADCTALLWACRLGRLACSYNDQPYVVPIYYAFDGHHLYSFSMPGKKLLWMRENPRVCIEIDDCSKHPGWRSVVVDGLYEELTGPRDRHYAWSLLQQHANWWEPGALTPDPPLLSSHSDHLFYRIWIEHIAGRQAACGER</sequence>